<sequence length="73" mass="8356">MEASEANSIILRFRHLKENLQELHKMFRHLTLNAQVAGQIQRVDLDTVQIAIRSTRVASEGITQGDDSRIERV</sequence>
<organism evidence="1">
    <name type="scientific">Sesamum latifolium</name>
    <dbReference type="NCBI Taxonomy" id="2727402"/>
    <lineage>
        <taxon>Eukaryota</taxon>
        <taxon>Viridiplantae</taxon>
        <taxon>Streptophyta</taxon>
        <taxon>Embryophyta</taxon>
        <taxon>Tracheophyta</taxon>
        <taxon>Spermatophyta</taxon>
        <taxon>Magnoliopsida</taxon>
        <taxon>eudicotyledons</taxon>
        <taxon>Gunneridae</taxon>
        <taxon>Pentapetalae</taxon>
        <taxon>asterids</taxon>
        <taxon>lamiids</taxon>
        <taxon>Lamiales</taxon>
        <taxon>Pedaliaceae</taxon>
        <taxon>Sesamum</taxon>
    </lineage>
</organism>
<proteinExistence type="predicted"/>
<accession>A0AAW2WRE5</accession>
<gene>
    <name evidence="1" type="ORF">Slati_2183100</name>
</gene>
<comment type="caution">
    <text evidence="1">The sequence shown here is derived from an EMBL/GenBank/DDBJ whole genome shotgun (WGS) entry which is preliminary data.</text>
</comment>
<name>A0AAW2WRE5_9LAMI</name>
<reference evidence="1" key="1">
    <citation type="submission" date="2020-06" db="EMBL/GenBank/DDBJ databases">
        <authorList>
            <person name="Li T."/>
            <person name="Hu X."/>
            <person name="Zhang T."/>
            <person name="Song X."/>
            <person name="Zhang H."/>
            <person name="Dai N."/>
            <person name="Sheng W."/>
            <person name="Hou X."/>
            <person name="Wei L."/>
        </authorList>
    </citation>
    <scope>NUCLEOTIDE SEQUENCE</scope>
    <source>
        <strain evidence="1">KEN1</strain>
        <tissue evidence="1">Leaf</tissue>
    </source>
</reference>
<protein>
    <submittedName>
        <fullName evidence="1">Uncharacterized protein</fullName>
    </submittedName>
</protein>
<evidence type="ECO:0000313" key="1">
    <source>
        <dbReference type="EMBL" id="KAL0444604.1"/>
    </source>
</evidence>
<dbReference type="AlphaFoldDB" id="A0AAW2WRE5"/>
<dbReference type="EMBL" id="JACGWN010000007">
    <property type="protein sequence ID" value="KAL0444604.1"/>
    <property type="molecule type" value="Genomic_DNA"/>
</dbReference>
<reference evidence="1" key="2">
    <citation type="journal article" date="2024" name="Plant">
        <title>Genomic evolution and insights into agronomic trait innovations of Sesamum species.</title>
        <authorList>
            <person name="Miao H."/>
            <person name="Wang L."/>
            <person name="Qu L."/>
            <person name="Liu H."/>
            <person name="Sun Y."/>
            <person name="Le M."/>
            <person name="Wang Q."/>
            <person name="Wei S."/>
            <person name="Zheng Y."/>
            <person name="Lin W."/>
            <person name="Duan Y."/>
            <person name="Cao H."/>
            <person name="Xiong S."/>
            <person name="Wang X."/>
            <person name="Wei L."/>
            <person name="Li C."/>
            <person name="Ma Q."/>
            <person name="Ju M."/>
            <person name="Zhao R."/>
            <person name="Li G."/>
            <person name="Mu C."/>
            <person name="Tian Q."/>
            <person name="Mei H."/>
            <person name="Zhang T."/>
            <person name="Gao T."/>
            <person name="Zhang H."/>
        </authorList>
    </citation>
    <scope>NUCLEOTIDE SEQUENCE</scope>
    <source>
        <strain evidence="1">KEN1</strain>
    </source>
</reference>